<dbReference type="AlphaFoldDB" id="A0A8H3F4R4"/>
<feature type="compositionally biased region" description="Basic and acidic residues" evidence="1">
    <location>
        <begin position="242"/>
        <end position="251"/>
    </location>
</feature>
<feature type="region of interest" description="Disordered" evidence="1">
    <location>
        <begin position="223"/>
        <end position="282"/>
    </location>
</feature>
<organism evidence="2 3">
    <name type="scientific">Gomphillus americanus</name>
    <dbReference type="NCBI Taxonomy" id="1940652"/>
    <lineage>
        <taxon>Eukaryota</taxon>
        <taxon>Fungi</taxon>
        <taxon>Dikarya</taxon>
        <taxon>Ascomycota</taxon>
        <taxon>Pezizomycotina</taxon>
        <taxon>Lecanoromycetes</taxon>
        <taxon>OSLEUM clade</taxon>
        <taxon>Ostropomycetidae</taxon>
        <taxon>Ostropales</taxon>
        <taxon>Graphidaceae</taxon>
        <taxon>Gomphilloideae</taxon>
        <taxon>Gomphillus</taxon>
    </lineage>
</organism>
<dbReference type="EMBL" id="CAJPDQ010000013">
    <property type="protein sequence ID" value="CAF9918136.1"/>
    <property type="molecule type" value="Genomic_DNA"/>
</dbReference>
<evidence type="ECO:0000256" key="1">
    <source>
        <dbReference type="SAM" id="MobiDB-lite"/>
    </source>
</evidence>
<accession>A0A8H3F4R4</accession>
<evidence type="ECO:0000313" key="2">
    <source>
        <dbReference type="EMBL" id="CAF9918136.1"/>
    </source>
</evidence>
<protein>
    <submittedName>
        <fullName evidence="2">Uncharacterized protein</fullName>
    </submittedName>
</protein>
<reference evidence="2" key="1">
    <citation type="submission" date="2021-03" db="EMBL/GenBank/DDBJ databases">
        <authorList>
            <person name="Tagirdzhanova G."/>
        </authorList>
    </citation>
    <scope>NUCLEOTIDE SEQUENCE</scope>
</reference>
<keyword evidence="3" id="KW-1185">Reference proteome</keyword>
<proteinExistence type="predicted"/>
<sequence>MSLEEQFRYLQPITEEDFRQRDAALRMRNERDIEMGWRSRETVEKEWAHAAQNQALIVSLRRAEMKSDHELENYVDEAICRNCGGLVIDMVWTERMNEERFCECPSSSDDEAALPSPPQTPSRTADVFDGIVNVSRRQWLKERLLMDMRGPYRFEFEDYNCWREAKVRFSQISTEPAMDMTQPAIDTIHLGRSTKTHIDRGESIRRRICGLLRLTRSQSSTKEFFELDPHSHPQIIKNMASKRLESGSKDDRKKRKRRSTNMSSKVSKPYKKSPNMDLGQLRAYQVLQNNSRLA</sequence>
<evidence type="ECO:0000313" key="3">
    <source>
        <dbReference type="Proteomes" id="UP000664169"/>
    </source>
</evidence>
<feature type="region of interest" description="Disordered" evidence="1">
    <location>
        <begin position="105"/>
        <end position="124"/>
    </location>
</feature>
<name>A0A8H3F4R4_9LECA</name>
<comment type="caution">
    <text evidence="2">The sequence shown here is derived from an EMBL/GenBank/DDBJ whole genome shotgun (WGS) entry which is preliminary data.</text>
</comment>
<dbReference type="Proteomes" id="UP000664169">
    <property type="component" value="Unassembled WGS sequence"/>
</dbReference>
<gene>
    <name evidence="2" type="ORF">GOMPHAMPRED_001432</name>
</gene>